<dbReference type="InterPro" id="IPR036061">
    <property type="entry name" value="CheW-like_dom_sf"/>
</dbReference>
<accession>A0A327Z367</accession>
<comment type="caution">
    <text evidence="2">The sequence shown here is derived from an EMBL/GenBank/DDBJ whole genome shotgun (WGS) entry which is preliminary data.</text>
</comment>
<dbReference type="PROSITE" id="PS50851">
    <property type="entry name" value="CHEW"/>
    <property type="match status" value="1"/>
</dbReference>
<evidence type="ECO:0000313" key="3">
    <source>
        <dbReference type="Proteomes" id="UP000249341"/>
    </source>
</evidence>
<evidence type="ECO:0000259" key="1">
    <source>
        <dbReference type="PROSITE" id="PS50851"/>
    </source>
</evidence>
<name>A0A327Z367_9ACTN</name>
<dbReference type="EMBL" id="QLMJ01000018">
    <property type="protein sequence ID" value="RAK29413.1"/>
    <property type="molecule type" value="Genomic_DNA"/>
</dbReference>
<dbReference type="GO" id="GO:0007165">
    <property type="term" value="P:signal transduction"/>
    <property type="evidence" value="ECO:0007669"/>
    <property type="project" value="InterPro"/>
</dbReference>
<dbReference type="GO" id="GO:0006935">
    <property type="term" value="P:chemotaxis"/>
    <property type="evidence" value="ECO:0007669"/>
    <property type="project" value="InterPro"/>
</dbReference>
<dbReference type="RefSeq" id="WP_111653135.1">
    <property type="nucleotide sequence ID" value="NZ_JACHWI010000003.1"/>
</dbReference>
<reference evidence="2 3" key="1">
    <citation type="submission" date="2018-06" db="EMBL/GenBank/DDBJ databases">
        <title>Genomic Encyclopedia of Type Strains, Phase III (KMG-III): the genomes of soil and plant-associated and newly described type strains.</title>
        <authorList>
            <person name="Whitman W."/>
        </authorList>
    </citation>
    <scope>NUCLEOTIDE SEQUENCE [LARGE SCALE GENOMIC DNA]</scope>
    <source>
        <strain evidence="2 3">CGMCC 4.7090</strain>
    </source>
</reference>
<organism evidence="2 3">
    <name type="scientific">Actinoplanes lutulentus</name>
    <dbReference type="NCBI Taxonomy" id="1287878"/>
    <lineage>
        <taxon>Bacteria</taxon>
        <taxon>Bacillati</taxon>
        <taxon>Actinomycetota</taxon>
        <taxon>Actinomycetes</taxon>
        <taxon>Micromonosporales</taxon>
        <taxon>Micromonosporaceae</taxon>
        <taxon>Actinoplanes</taxon>
    </lineage>
</organism>
<feature type="domain" description="CheW-like" evidence="1">
    <location>
        <begin position="32"/>
        <end position="168"/>
    </location>
</feature>
<evidence type="ECO:0000313" key="2">
    <source>
        <dbReference type="EMBL" id="RAK29413.1"/>
    </source>
</evidence>
<dbReference type="Pfam" id="PF01584">
    <property type="entry name" value="CheW"/>
    <property type="match status" value="1"/>
</dbReference>
<dbReference type="SUPFAM" id="SSF50341">
    <property type="entry name" value="CheW-like"/>
    <property type="match status" value="1"/>
</dbReference>
<keyword evidence="3" id="KW-1185">Reference proteome</keyword>
<dbReference type="Gene3D" id="2.30.30.40">
    <property type="entry name" value="SH3 Domains"/>
    <property type="match status" value="1"/>
</dbReference>
<dbReference type="AlphaFoldDB" id="A0A327Z367"/>
<gene>
    <name evidence="2" type="ORF">B0I29_118205</name>
</gene>
<sequence length="180" mass="18820">MSGPSVADRVCTLRADFDRSFAEPARTLGAASVELLAIGVGGRPYALRLSQASGVHPDRPVTALPTPVPALLGVAGFAGTVVPVYDLAALLGHPIPERPRWLVLTTGSPPLALAFHQLDHHMQVPITDVVEGSIGDAGPHAYLKGLVRLPDGNRPIVDVPATRALVHQLAGHQPVPEESS</sequence>
<proteinExistence type="predicted"/>
<dbReference type="InterPro" id="IPR002545">
    <property type="entry name" value="CheW-lke_dom"/>
</dbReference>
<protein>
    <submittedName>
        <fullName evidence="2">Purine-binding chemotaxis protein CheW</fullName>
    </submittedName>
</protein>
<dbReference type="Gene3D" id="2.40.50.180">
    <property type="entry name" value="CheA-289, Domain 4"/>
    <property type="match status" value="1"/>
</dbReference>
<dbReference type="OrthoDB" id="8596243at2"/>
<dbReference type="Proteomes" id="UP000249341">
    <property type="component" value="Unassembled WGS sequence"/>
</dbReference>